<dbReference type="Gene3D" id="1.10.10.60">
    <property type="entry name" value="Homeodomain-like"/>
    <property type="match status" value="1"/>
</dbReference>
<dbReference type="InterPro" id="IPR027417">
    <property type="entry name" value="P-loop_NTPase"/>
</dbReference>
<feature type="modified residue" description="4-aspartylphosphate" evidence="7">
    <location>
        <position position="56"/>
    </location>
</feature>
<dbReference type="Pfam" id="PF00072">
    <property type="entry name" value="Response_reg"/>
    <property type="match status" value="1"/>
</dbReference>
<dbReference type="InterPro" id="IPR025662">
    <property type="entry name" value="Sigma_54_int_dom_ATP-bd_1"/>
</dbReference>
<evidence type="ECO:0000256" key="1">
    <source>
        <dbReference type="ARBA" id="ARBA00022741"/>
    </source>
</evidence>
<dbReference type="InterPro" id="IPR002078">
    <property type="entry name" value="Sigma_54_int"/>
</dbReference>
<accession>A0A7C0VB84</accession>
<evidence type="ECO:0000256" key="2">
    <source>
        <dbReference type="ARBA" id="ARBA00022840"/>
    </source>
</evidence>
<dbReference type="PROSITE" id="PS00676">
    <property type="entry name" value="SIGMA54_INTERACT_2"/>
    <property type="match status" value="1"/>
</dbReference>
<dbReference type="Gene3D" id="3.40.50.300">
    <property type="entry name" value="P-loop containing nucleotide triphosphate hydrolases"/>
    <property type="match status" value="1"/>
</dbReference>
<organism evidence="10">
    <name type="scientific">candidate division WOR-3 bacterium</name>
    <dbReference type="NCBI Taxonomy" id="2052148"/>
    <lineage>
        <taxon>Bacteria</taxon>
        <taxon>Bacteria division WOR-3</taxon>
    </lineage>
</organism>
<dbReference type="CDD" id="cd00009">
    <property type="entry name" value="AAA"/>
    <property type="match status" value="1"/>
</dbReference>
<keyword evidence="4" id="KW-0238">DNA-binding</keyword>
<dbReference type="InterPro" id="IPR025944">
    <property type="entry name" value="Sigma_54_int_dom_CS"/>
</dbReference>
<dbReference type="FunFam" id="1.10.8.60:FF:000014">
    <property type="entry name" value="DNA-binding transcriptional regulator NtrC"/>
    <property type="match status" value="1"/>
</dbReference>
<feature type="domain" description="Response regulatory" evidence="9">
    <location>
        <begin position="8"/>
        <end position="121"/>
    </location>
</feature>
<dbReference type="PROSITE" id="PS50045">
    <property type="entry name" value="SIGMA54_INTERACT_4"/>
    <property type="match status" value="1"/>
</dbReference>
<keyword evidence="1" id="KW-0547">Nucleotide-binding</keyword>
<dbReference type="SUPFAM" id="SSF52540">
    <property type="entry name" value="P-loop containing nucleoside triphosphate hydrolases"/>
    <property type="match status" value="1"/>
</dbReference>
<dbReference type="InterPro" id="IPR001789">
    <property type="entry name" value="Sig_transdc_resp-reg_receiver"/>
</dbReference>
<evidence type="ECO:0000259" key="9">
    <source>
        <dbReference type="PROSITE" id="PS50110"/>
    </source>
</evidence>
<evidence type="ECO:0000256" key="4">
    <source>
        <dbReference type="ARBA" id="ARBA00023125"/>
    </source>
</evidence>
<evidence type="ECO:0000256" key="6">
    <source>
        <dbReference type="ARBA" id="ARBA00023163"/>
    </source>
</evidence>
<dbReference type="Gene3D" id="1.10.8.60">
    <property type="match status" value="1"/>
</dbReference>
<keyword evidence="7" id="KW-0597">Phosphoprotein</keyword>
<evidence type="ECO:0000256" key="3">
    <source>
        <dbReference type="ARBA" id="ARBA00023015"/>
    </source>
</evidence>
<gene>
    <name evidence="10" type="ORF">ENF18_07450</name>
</gene>
<name>A0A7C0VB84_UNCW3</name>
<keyword evidence="5" id="KW-0010">Activator</keyword>
<proteinExistence type="predicted"/>
<comment type="caution">
    <text evidence="10">The sequence shown here is derived from an EMBL/GenBank/DDBJ whole genome shotgun (WGS) entry which is preliminary data.</text>
</comment>
<dbReference type="InterPro" id="IPR009057">
    <property type="entry name" value="Homeodomain-like_sf"/>
</dbReference>
<dbReference type="InterPro" id="IPR011006">
    <property type="entry name" value="CheY-like_superfamily"/>
</dbReference>
<keyword evidence="2" id="KW-0067">ATP-binding</keyword>
<dbReference type="GO" id="GO:0003677">
    <property type="term" value="F:DNA binding"/>
    <property type="evidence" value="ECO:0007669"/>
    <property type="project" value="UniProtKB-KW"/>
</dbReference>
<dbReference type="InterPro" id="IPR003593">
    <property type="entry name" value="AAA+_ATPase"/>
</dbReference>
<dbReference type="Proteomes" id="UP000885847">
    <property type="component" value="Unassembled WGS sequence"/>
</dbReference>
<reference evidence="10" key="1">
    <citation type="journal article" date="2020" name="mSystems">
        <title>Genome- and Community-Level Interaction Insights into Carbon Utilization and Element Cycling Functions of Hydrothermarchaeota in Hydrothermal Sediment.</title>
        <authorList>
            <person name="Zhou Z."/>
            <person name="Liu Y."/>
            <person name="Xu W."/>
            <person name="Pan J."/>
            <person name="Luo Z.H."/>
            <person name="Li M."/>
        </authorList>
    </citation>
    <scope>NUCLEOTIDE SEQUENCE [LARGE SCALE GENOMIC DNA]</scope>
    <source>
        <strain evidence="10">HyVt-102</strain>
    </source>
</reference>
<evidence type="ECO:0000256" key="5">
    <source>
        <dbReference type="ARBA" id="ARBA00023159"/>
    </source>
</evidence>
<protein>
    <submittedName>
        <fullName evidence="10">Sigma-54-dependent Fis family transcriptional regulator</fullName>
    </submittedName>
</protein>
<evidence type="ECO:0000256" key="7">
    <source>
        <dbReference type="PROSITE-ProRule" id="PRU00169"/>
    </source>
</evidence>
<dbReference type="EMBL" id="DQWE01000351">
    <property type="protein sequence ID" value="HDI83607.1"/>
    <property type="molecule type" value="Genomic_DNA"/>
</dbReference>
<dbReference type="PANTHER" id="PTHR32071">
    <property type="entry name" value="TRANSCRIPTIONAL REGULATORY PROTEIN"/>
    <property type="match status" value="1"/>
</dbReference>
<dbReference type="GO" id="GO:0000160">
    <property type="term" value="P:phosphorelay signal transduction system"/>
    <property type="evidence" value="ECO:0007669"/>
    <property type="project" value="InterPro"/>
</dbReference>
<feature type="domain" description="Sigma-54 factor interaction" evidence="8">
    <location>
        <begin position="146"/>
        <end position="375"/>
    </location>
</feature>
<dbReference type="Pfam" id="PF00158">
    <property type="entry name" value="Sigma54_activat"/>
    <property type="match status" value="1"/>
</dbReference>
<dbReference type="Gene3D" id="3.40.50.2300">
    <property type="match status" value="1"/>
</dbReference>
<dbReference type="PANTHER" id="PTHR32071:SF119">
    <property type="entry name" value="SIGMA L-DEPENDENT TRANSCRIPTIONAL REGULATOR YPLP-RELATED"/>
    <property type="match status" value="1"/>
</dbReference>
<dbReference type="PROSITE" id="PS00675">
    <property type="entry name" value="SIGMA54_INTERACT_1"/>
    <property type="match status" value="1"/>
</dbReference>
<evidence type="ECO:0000313" key="10">
    <source>
        <dbReference type="EMBL" id="HDI83607.1"/>
    </source>
</evidence>
<dbReference type="GO" id="GO:0006355">
    <property type="term" value="P:regulation of DNA-templated transcription"/>
    <property type="evidence" value="ECO:0007669"/>
    <property type="project" value="InterPro"/>
</dbReference>
<dbReference type="InterPro" id="IPR025943">
    <property type="entry name" value="Sigma_54_int_dom_ATP-bd_2"/>
</dbReference>
<sequence>MEMGEKGRVLIIDDDPKILELLSKALKENYYVFPSLTGSGGLEIFKNEILDAALVDIKLPDIDGLDVLVEIKKTLPDFPVIIITGHASIPLAVRAMKLGAFYFVKKPFELEEITSLLDKAIEHSRLIRDYRRLQNIALEKYSFSGIIGRSKKMKEIFEIIKLVASTDVTVLIEGESGTGKELVARAIHVNSPRKDKNFVPVNCSALPESLLESELFGYKKGAFTGAATSKPGLFEEADGGTLFLDEIGSTTPAFQSKLLRVLEDGMFYHLGSTKPVKVDVRIITATNVSLEEAVQKKLFREDLFYRLNVVKLRLPPLRERKNDIPLLVNHFLEHYAKKHNKNIKGVSEKALALLVNYHWPGNVRELENVIERAVILTTTDTIDEHLLPDKIYKPDITTTDTEIMNYEKAKEIFERNYLTNLLRHTKGNVSLAAKIAGQARQNLYIKFKQLGINPKDFT</sequence>
<dbReference type="Pfam" id="PF25601">
    <property type="entry name" value="AAA_lid_14"/>
    <property type="match status" value="1"/>
</dbReference>
<dbReference type="GO" id="GO:0005524">
    <property type="term" value="F:ATP binding"/>
    <property type="evidence" value="ECO:0007669"/>
    <property type="project" value="UniProtKB-KW"/>
</dbReference>
<dbReference type="AlphaFoldDB" id="A0A7C0VB84"/>
<dbReference type="PROSITE" id="PS50110">
    <property type="entry name" value="RESPONSE_REGULATORY"/>
    <property type="match status" value="1"/>
</dbReference>
<dbReference type="SMART" id="SM00382">
    <property type="entry name" value="AAA"/>
    <property type="match status" value="1"/>
</dbReference>
<dbReference type="SMART" id="SM00448">
    <property type="entry name" value="REC"/>
    <property type="match status" value="1"/>
</dbReference>
<evidence type="ECO:0000259" key="8">
    <source>
        <dbReference type="PROSITE" id="PS50045"/>
    </source>
</evidence>
<dbReference type="InterPro" id="IPR058031">
    <property type="entry name" value="AAA_lid_NorR"/>
</dbReference>
<dbReference type="FunFam" id="3.40.50.300:FF:000006">
    <property type="entry name" value="DNA-binding transcriptional regulator NtrC"/>
    <property type="match status" value="1"/>
</dbReference>
<keyword evidence="6" id="KW-0804">Transcription</keyword>
<keyword evidence="3" id="KW-0805">Transcription regulation</keyword>
<dbReference type="PROSITE" id="PS00688">
    <property type="entry name" value="SIGMA54_INTERACT_3"/>
    <property type="match status" value="1"/>
</dbReference>
<dbReference type="SUPFAM" id="SSF46689">
    <property type="entry name" value="Homeodomain-like"/>
    <property type="match status" value="1"/>
</dbReference>
<dbReference type="SUPFAM" id="SSF52172">
    <property type="entry name" value="CheY-like"/>
    <property type="match status" value="1"/>
</dbReference>